<protein>
    <submittedName>
        <fullName evidence="1">Uncharacterized protein</fullName>
    </submittedName>
</protein>
<name>A0A0E9VME9_ANGAN</name>
<sequence length="38" mass="4380">MRGQIHSSFPEDFIAVLTFVLAVREMRKERGLFWAAGL</sequence>
<organism evidence="1">
    <name type="scientific">Anguilla anguilla</name>
    <name type="common">European freshwater eel</name>
    <name type="synonym">Muraena anguilla</name>
    <dbReference type="NCBI Taxonomy" id="7936"/>
    <lineage>
        <taxon>Eukaryota</taxon>
        <taxon>Metazoa</taxon>
        <taxon>Chordata</taxon>
        <taxon>Craniata</taxon>
        <taxon>Vertebrata</taxon>
        <taxon>Euteleostomi</taxon>
        <taxon>Actinopterygii</taxon>
        <taxon>Neopterygii</taxon>
        <taxon>Teleostei</taxon>
        <taxon>Anguilliformes</taxon>
        <taxon>Anguillidae</taxon>
        <taxon>Anguilla</taxon>
    </lineage>
</organism>
<evidence type="ECO:0000313" key="1">
    <source>
        <dbReference type="EMBL" id="JAH78403.1"/>
    </source>
</evidence>
<accession>A0A0E9VME9</accession>
<dbReference type="EMBL" id="GBXM01030174">
    <property type="protein sequence ID" value="JAH78403.1"/>
    <property type="molecule type" value="Transcribed_RNA"/>
</dbReference>
<reference evidence="1" key="1">
    <citation type="submission" date="2014-11" db="EMBL/GenBank/DDBJ databases">
        <authorList>
            <person name="Amaro Gonzalez C."/>
        </authorList>
    </citation>
    <scope>NUCLEOTIDE SEQUENCE</scope>
</reference>
<dbReference type="AlphaFoldDB" id="A0A0E9VME9"/>
<reference evidence="1" key="2">
    <citation type="journal article" date="2015" name="Fish Shellfish Immunol.">
        <title>Early steps in the European eel (Anguilla anguilla)-Vibrio vulnificus interaction in the gills: Role of the RtxA13 toxin.</title>
        <authorList>
            <person name="Callol A."/>
            <person name="Pajuelo D."/>
            <person name="Ebbesson L."/>
            <person name="Teles M."/>
            <person name="MacKenzie S."/>
            <person name="Amaro C."/>
        </authorList>
    </citation>
    <scope>NUCLEOTIDE SEQUENCE</scope>
</reference>
<proteinExistence type="predicted"/>